<dbReference type="InterPro" id="IPR001331">
    <property type="entry name" value="GDS_CDC24_CS"/>
</dbReference>
<keyword evidence="6" id="KW-0965">Cell junction</keyword>
<dbReference type="Pfam" id="PF07653">
    <property type="entry name" value="SH3_2"/>
    <property type="match status" value="2"/>
</dbReference>
<dbReference type="Proteomes" id="UP001159427">
    <property type="component" value="Unassembled WGS sequence"/>
</dbReference>
<organism evidence="14 15">
    <name type="scientific">Porites evermanni</name>
    <dbReference type="NCBI Taxonomy" id="104178"/>
    <lineage>
        <taxon>Eukaryota</taxon>
        <taxon>Metazoa</taxon>
        <taxon>Cnidaria</taxon>
        <taxon>Anthozoa</taxon>
        <taxon>Hexacorallia</taxon>
        <taxon>Scleractinia</taxon>
        <taxon>Fungiina</taxon>
        <taxon>Poritidae</taxon>
        <taxon>Porites</taxon>
    </lineage>
</organism>
<feature type="compositionally biased region" description="Basic and acidic residues" evidence="10">
    <location>
        <begin position="654"/>
        <end position="666"/>
    </location>
</feature>
<dbReference type="InterPro" id="IPR036028">
    <property type="entry name" value="SH3-like_dom_sf"/>
</dbReference>
<dbReference type="PRINTS" id="PR00499">
    <property type="entry name" value="P67PHOX"/>
</dbReference>
<keyword evidence="5" id="KW-0344">Guanine-nucleotide releasing factor</keyword>
<dbReference type="CDD" id="cd00174">
    <property type="entry name" value="SH3"/>
    <property type="match status" value="1"/>
</dbReference>
<dbReference type="Gene3D" id="1.20.900.10">
    <property type="entry name" value="Dbl homology (DH) domain"/>
    <property type="match status" value="1"/>
</dbReference>
<evidence type="ECO:0000256" key="9">
    <source>
        <dbReference type="SAM" id="Coils"/>
    </source>
</evidence>
<feature type="coiled-coil region" evidence="9">
    <location>
        <begin position="761"/>
        <end position="811"/>
    </location>
</feature>
<proteinExistence type="predicted"/>
<dbReference type="InterPro" id="IPR027267">
    <property type="entry name" value="AH/BAR_dom_sf"/>
</dbReference>
<protein>
    <recommendedName>
        <fullName evidence="3">Dynamin-binding protein</fullName>
    </recommendedName>
    <alternativeName>
        <fullName evidence="7">Scaffold protein Tuba</fullName>
    </alternativeName>
</protein>
<evidence type="ECO:0000259" key="13">
    <source>
        <dbReference type="PROSITE" id="PS51021"/>
    </source>
</evidence>
<feature type="domain" description="BAR" evidence="13">
    <location>
        <begin position="1099"/>
        <end position="1313"/>
    </location>
</feature>
<dbReference type="PROSITE" id="PS00741">
    <property type="entry name" value="DH_1"/>
    <property type="match status" value="1"/>
</dbReference>
<dbReference type="InterPro" id="IPR004148">
    <property type="entry name" value="BAR_dom"/>
</dbReference>
<keyword evidence="4 8" id="KW-0728">SH3 domain</keyword>
<dbReference type="SUPFAM" id="SSF50044">
    <property type="entry name" value="SH3-domain"/>
    <property type="match status" value="6"/>
</dbReference>
<comment type="caution">
    <text evidence="14">The sequence shown here is derived from an EMBL/GenBank/DDBJ whole genome shotgun (WGS) entry which is preliminary data.</text>
</comment>
<dbReference type="SMART" id="SM00326">
    <property type="entry name" value="SH3"/>
    <property type="match status" value="6"/>
</dbReference>
<evidence type="ECO:0000256" key="3">
    <source>
        <dbReference type="ARBA" id="ARBA00018186"/>
    </source>
</evidence>
<feature type="domain" description="SH3" evidence="11">
    <location>
        <begin position="1432"/>
        <end position="1495"/>
    </location>
</feature>
<evidence type="ECO:0000256" key="5">
    <source>
        <dbReference type="ARBA" id="ARBA00022658"/>
    </source>
</evidence>
<dbReference type="SMART" id="SM00325">
    <property type="entry name" value="RhoGEF"/>
    <property type="match status" value="1"/>
</dbReference>
<evidence type="ECO:0000256" key="7">
    <source>
        <dbReference type="ARBA" id="ARBA00032587"/>
    </source>
</evidence>
<evidence type="ECO:0000256" key="6">
    <source>
        <dbReference type="ARBA" id="ARBA00022949"/>
    </source>
</evidence>
<evidence type="ECO:0000256" key="8">
    <source>
        <dbReference type="PROSITE-ProRule" id="PRU00192"/>
    </source>
</evidence>
<evidence type="ECO:0000256" key="2">
    <source>
        <dbReference type="ARBA" id="ARBA00004348"/>
    </source>
</evidence>
<dbReference type="PROSITE" id="PS51021">
    <property type="entry name" value="BAR"/>
    <property type="match status" value="1"/>
</dbReference>
<dbReference type="Pfam" id="PF03114">
    <property type="entry name" value="BAR"/>
    <property type="match status" value="1"/>
</dbReference>
<keyword evidence="15" id="KW-1185">Reference proteome</keyword>
<feature type="domain" description="SH3" evidence="11">
    <location>
        <begin position="163"/>
        <end position="222"/>
    </location>
</feature>
<dbReference type="Gene3D" id="2.30.30.40">
    <property type="entry name" value="SH3 Domains"/>
    <property type="match status" value="6"/>
</dbReference>
<feature type="compositionally biased region" description="Polar residues" evidence="10">
    <location>
        <begin position="672"/>
        <end position="686"/>
    </location>
</feature>
<keyword evidence="9" id="KW-0175">Coiled coil</keyword>
<dbReference type="Pfam" id="PF14604">
    <property type="entry name" value="SH3_9"/>
    <property type="match status" value="2"/>
</dbReference>
<feature type="domain" description="SH3" evidence="11">
    <location>
        <begin position="258"/>
        <end position="318"/>
    </location>
</feature>
<evidence type="ECO:0000256" key="10">
    <source>
        <dbReference type="SAM" id="MobiDB-lite"/>
    </source>
</evidence>
<dbReference type="SUPFAM" id="SSF48065">
    <property type="entry name" value="DBL homology domain (DH-domain)"/>
    <property type="match status" value="1"/>
</dbReference>
<dbReference type="Pfam" id="PF00621">
    <property type="entry name" value="RhoGEF"/>
    <property type="match status" value="1"/>
</dbReference>
<dbReference type="InterPro" id="IPR035899">
    <property type="entry name" value="DBL_dom_sf"/>
</dbReference>
<gene>
    <name evidence="14" type="ORF">PEVE_00027437</name>
</gene>
<feature type="region of interest" description="Disordered" evidence="10">
    <location>
        <begin position="1344"/>
        <end position="1425"/>
    </location>
</feature>
<feature type="domain" description="DH" evidence="12">
    <location>
        <begin position="873"/>
        <end position="1058"/>
    </location>
</feature>
<dbReference type="PROSITE" id="PS50002">
    <property type="entry name" value="SH3"/>
    <property type="match status" value="6"/>
</dbReference>
<feature type="domain" description="SH3" evidence="11">
    <location>
        <begin position="1"/>
        <end position="60"/>
    </location>
</feature>
<dbReference type="Gene3D" id="1.20.1270.60">
    <property type="entry name" value="Arfaptin homology (AH) domain/BAR domain"/>
    <property type="match status" value="1"/>
</dbReference>
<feature type="domain" description="SH3" evidence="11">
    <location>
        <begin position="1544"/>
        <end position="1607"/>
    </location>
</feature>
<dbReference type="Pfam" id="PF00018">
    <property type="entry name" value="SH3_1"/>
    <property type="match status" value="2"/>
</dbReference>
<sequence length="1607" mass="180584">MEGSLARAKYSFQSSSPDELSVPEGSIITVTQYINNHWLEAEYKGKRGYFPIIYAERITNDSQLHTEQNAIFSVPCLNGEELPESVISDNFHHQDYSSGKQVSHSSSENVVEAAFGFDARNDTELTFPSGALLEVTKDVDDDWLEGSFNGRTGLFPKSYVKSSKRPCARALYPFVGESMGELTFREGDCIFLHKRLNSQWMEGEIDGNVGIFPSSFVIVEVELPPDKDEFLNGDFSPKNSSPKRGSHINTATAKIQWKVGMKGRALFHFSALYSGDLELNEGDVVTVLHVDGDNWIEGQLANRISGSCPAAYLEPVISKSNSPENHWNFKTRKFTSWEDFSGSPHVMSNSVNTSEMSKSSSQVSFSQQGYDIFDPLTKAEYSDRSLLDSSFTQDLTPILMPWNKSAQESKEVGKTEFLVKQPAPKSRTLERYSVTYLGNMEGKNLSIKHDKTSSSPSYSAESLTWGTTPLRSSYASNSKVASAYNGLSGQSTVIDQGPSLEPYHQGSVGTWPSKRSGIHAGCTSSVQGNFVDDLLSGNCTSLPPPLIPGLQGVIDDDNIDSSASEDSPITPRRPAPPPPKRKDSGNAVRSRTLPARRSKDTGQGHFNWDALPSGREDMKTTVNPTASPKGSPKMGVAGVARQRPQSKPQSLVDKNVDTDVYVEKSPRRPRHSSSLEQIRQSPSQSTVAAVIDSDAHGAEWAGNKENSFDEVDGPRLASLQKRIKETEQNLKKEMNVHTGFKSIAQLVMMDPVKQREMEVKVSQSQQKINEWHEELQLLQDEKVFMIESHRKKMLRNKIAALETDLQKQARSQRSLEMLLGVVEENRKKEVMENLGVCAKLVEKIKTELAGLEASLQCLTEKPAVSNQKHMAEQRQRVVNELINTEKDYCNDLDLCVKYFLHELQTIQVKDLDCEALFGNIESVLETSRKLLKGLQNAVQTKEGKDQELGKCFVDLSEEIKDVYAVYCRNHDDAISLMEKYEEMPEIQDEILKCLEKIREHTRCWDLSSFLIKPVQRVLKYPLLLNELLKYTPEIHRDKYNLLQGITVMTDVANAINEFKRRKDLVVKYKKVEESGLTNKIQKLSWHSVVKKGTRINQKLTQLTGLVAQTVDEKFIEEEKKFRGVEKTVKALWKNVSTYLEEFEETMEFRQALGDNINDFYQDAATCSEVSTYYRTHKTIGETILSRFIDSVQLQVLSPLNSLLNLFQGPQRLIQKRNDKCLDYDSWSNKIDKIKDREKLKVAKEELGFAKKNYEALNTQLLEEIPGFTEKCMSLVVDCLKNFAMAQNRLYYEIQQEYEQLLQLPVVQTVEGDIIEHHSKRSLQVMEQFSDLSFIPLSFVAKDSSRRKRRSLKTPTQPSRDQDTTEDYGDNKPSLVDFSGDEFEERMLRKQRQAPPPPSTILQPTPAPRRLSSAARPGNSHAGSSDMVEVIPGREKLHMVEFSFEAQSTGELSVTEGNLVSVLRYSDTSGNPEWWLIQCNGATGYVPQSYLSPLEDAADSSEGGASITDNAFEDDSVISNETSQMVATETDPGEECSVALTRETNPKSSYYAEFAFEASSVAELNLEEGQAVVVLQKQDLTGNEEWWLVEADGRKGYVPSSYLTPVED</sequence>
<dbReference type="PANTHER" id="PTHR22834:SF20">
    <property type="entry name" value="SH3 DOMAIN-CONTAINING PROTEIN"/>
    <property type="match status" value="1"/>
</dbReference>
<evidence type="ECO:0000313" key="14">
    <source>
        <dbReference type="EMBL" id="CAH3025884.1"/>
    </source>
</evidence>
<dbReference type="InterPro" id="IPR000219">
    <property type="entry name" value="DH_dom"/>
</dbReference>
<comment type="subcellular location">
    <subcellularLocation>
        <location evidence="1">Cell junction</location>
    </subcellularLocation>
    <subcellularLocation>
        <location evidence="2">Golgi apparatus</location>
        <location evidence="2">Golgi stack</location>
    </subcellularLocation>
</comment>
<feature type="region of interest" description="Disordered" evidence="10">
    <location>
        <begin position="548"/>
        <end position="686"/>
    </location>
</feature>
<dbReference type="SMART" id="SM00721">
    <property type="entry name" value="BAR"/>
    <property type="match status" value="1"/>
</dbReference>
<reference evidence="14 15" key="1">
    <citation type="submission" date="2022-05" db="EMBL/GenBank/DDBJ databases">
        <authorList>
            <consortium name="Genoscope - CEA"/>
            <person name="William W."/>
        </authorList>
    </citation>
    <scope>NUCLEOTIDE SEQUENCE [LARGE SCALE GENOMIC DNA]</scope>
</reference>
<feature type="domain" description="SH3" evidence="11">
    <location>
        <begin position="106"/>
        <end position="161"/>
    </location>
</feature>
<dbReference type="CDD" id="cd00160">
    <property type="entry name" value="RhoGEF"/>
    <property type="match status" value="1"/>
</dbReference>
<dbReference type="EMBL" id="CALNXI010000377">
    <property type="protein sequence ID" value="CAH3025884.1"/>
    <property type="molecule type" value="Genomic_DNA"/>
</dbReference>
<dbReference type="SUPFAM" id="SSF103657">
    <property type="entry name" value="BAR/IMD domain-like"/>
    <property type="match status" value="1"/>
</dbReference>
<dbReference type="InterPro" id="IPR051492">
    <property type="entry name" value="Dynamin-Rho_GEF"/>
</dbReference>
<dbReference type="InterPro" id="IPR001452">
    <property type="entry name" value="SH3_domain"/>
</dbReference>
<dbReference type="PROSITE" id="PS50010">
    <property type="entry name" value="DH_2"/>
    <property type="match status" value="1"/>
</dbReference>
<name>A0ABN8M8S7_9CNID</name>
<evidence type="ECO:0000259" key="12">
    <source>
        <dbReference type="PROSITE" id="PS50010"/>
    </source>
</evidence>
<evidence type="ECO:0000259" key="11">
    <source>
        <dbReference type="PROSITE" id="PS50002"/>
    </source>
</evidence>
<accession>A0ABN8M8S7</accession>
<evidence type="ECO:0000256" key="1">
    <source>
        <dbReference type="ARBA" id="ARBA00004282"/>
    </source>
</evidence>
<dbReference type="PANTHER" id="PTHR22834">
    <property type="entry name" value="NUCLEAR FUSION PROTEIN FUS2"/>
    <property type="match status" value="1"/>
</dbReference>
<evidence type="ECO:0000256" key="4">
    <source>
        <dbReference type="ARBA" id="ARBA00022443"/>
    </source>
</evidence>
<evidence type="ECO:0000313" key="15">
    <source>
        <dbReference type="Proteomes" id="UP001159427"/>
    </source>
</evidence>